<evidence type="ECO:0000259" key="2">
    <source>
        <dbReference type="PROSITE" id="PS51746"/>
    </source>
</evidence>
<dbReference type="Pfam" id="PF13672">
    <property type="entry name" value="PP2C_2"/>
    <property type="match status" value="1"/>
</dbReference>
<sequence length="383" mass="40651">MPAKIEVAALSDMGCVRTNNEDNFGYDPANQLYVVCDGMGGMAAGEVASAIACRTLIEVFAAQPEPTAVDVRLFTAIRAANDAVWAAGQLPEHKGMGTTTVVLVVRDNRLLVGNVGDSRAYRIKAGKILQITQDHSYINELIRMGTVSEADRHTVDLKGMETVITRAIGAAATVEPDFFGGDLTPGDMILLASDGLTRYVDKEHLTELIGNDSLEASCQRLIDTARSMGGADNITCILVRYLGLEEEPAFAPQGNVVEPTVTHDFEPAIEHALELAPEPAPPVPAFVPEPDVAEPAVAEPYVEEPGYEPVLHTGMDEPAPGPALESAAAVAETSLDMPAFSLVFEPESAAPTEPTDPSLKQGSTESEDEHEAITPKPVNGEPL</sequence>
<proteinExistence type="predicted"/>
<dbReference type="Proteomes" id="UP000236728">
    <property type="component" value="Unassembled WGS sequence"/>
</dbReference>
<keyword evidence="4" id="KW-1185">Reference proteome</keyword>
<organism evidence="3 4">
    <name type="scientific">Bryocella elongata</name>
    <dbReference type="NCBI Taxonomy" id="863522"/>
    <lineage>
        <taxon>Bacteria</taxon>
        <taxon>Pseudomonadati</taxon>
        <taxon>Acidobacteriota</taxon>
        <taxon>Terriglobia</taxon>
        <taxon>Terriglobales</taxon>
        <taxon>Acidobacteriaceae</taxon>
        <taxon>Bryocella</taxon>
    </lineage>
</organism>
<name>A0A1H6ADJ7_9BACT</name>
<dbReference type="PROSITE" id="PS51746">
    <property type="entry name" value="PPM_2"/>
    <property type="match status" value="1"/>
</dbReference>
<dbReference type="OrthoDB" id="9801841at2"/>
<dbReference type="InterPro" id="IPR015655">
    <property type="entry name" value="PP2C"/>
</dbReference>
<evidence type="ECO:0000313" key="3">
    <source>
        <dbReference type="EMBL" id="SEG46117.1"/>
    </source>
</evidence>
<dbReference type="GO" id="GO:0004722">
    <property type="term" value="F:protein serine/threonine phosphatase activity"/>
    <property type="evidence" value="ECO:0007669"/>
    <property type="project" value="InterPro"/>
</dbReference>
<dbReference type="PANTHER" id="PTHR47992">
    <property type="entry name" value="PROTEIN PHOSPHATASE"/>
    <property type="match status" value="1"/>
</dbReference>
<dbReference type="Gene3D" id="3.60.40.10">
    <property type="entry name" value="PPM-type phosphatase domain"/>
    <property type="match status" value="1"/>
</dbReference>
<gene>
    <name evidence="3" type="ORF">SAMN05421819_3058</name>
</gene>
<dbReference type="InterPro" id="IPR036457">
    <property type="entry name" value="PPM-type-like_dom_sf"/>
</dbReference>
<dbReference type="SMART" id="SM00331">
    <property type="entry name" value="PP2C_SIG"/>
    <property type="match status" value="1"/>
</dbReference>
<evidence type="ECO:0000256" key="1">
    <source>
        <dbReference type="SAM" id="MobiDB-lite"/>
    </source>
</evidence>
<protein>
    <submittedName>
        <fullName evidence="3">Serine/threonine protein phosphatase PrpC</fullName>
    </submittedName>
</protein>
<feature type="domain" description="PPM-type phosphatase" evidence="2">
    <location>
        <begin position="6"/>
        <end position="241"/>
    </location>
</feature>
<dbReference type="RefSeq" id="WP_103933917.1">
    <property type="nucleotide sequence ID" value="NZ_FNVA01000005.1"/>
</dbReference>
<dbReference type="CDD" id="cd00143">
    <property type="entry name" value="PP2Cc"/>
    <property type="match status" value="1"/>
</dbReference>
<dbReference type="SMART" id="SM00332">
    <property type="entry name" value="PP2Cc"/>
    <property type="match status" value="1"/>
</dbReference>
<evidence type="ECO:0000313" key="4">
    <source>
        <dbReference type="Proteomes" id="UP000236728"/>
    </source>
</evidence>
<dbReference type="InterPro" id="IPR001932">
    <property type="entry name" value="PPM-type_phosphatase-like_dom"/>
</dbReference>
<dbReference type="AlphaFoldDB" id="A0A1H6ADJ7"/>
<dbReference type="EMBL" id="FNVA01000005">
    <property type="protein sequence ID" value="SEG46117.1"/>
    <property type="molecule type" value="Genomic_DNA"/>
</dbReference>
<accession>A0A1H6ADJ7</accession>
<reference evidence="3 4" key="1">
    <citation type="submission" date="2016-10" db="EMBL/GenBank/DDBJ databases">
        <authorList>
            <person name="de Groot N.N."/>
        </authorList>
    </citation>
    <scope>NUCLEOTIDE SEQUENCE [LARGE SCALE GENOMIC DNA]</scope>
    <source>
        <strain evidence="3 4">DSM 22489</strain>
    </source>
</reference>
<dbReference type="SUPFAM" id="SSF81606">
    <property type="entry name" value="PP2C-like"/>
    <property type="match status" value="1"/>
</dbReference>
<feature type="region of interest" description="Disordered" evidence="1">
    <location>
        <begin position="343"/>
        <end position="383"/>
    </location>
</feature>